<evidence type="ECO:0000256" key="3">
    <source>
        <dbReference type="ARBA" id="ARBA00023015"/>
    </source>
</evidence>
<organism evidence="6 7">
    <name type="scientific">Bimuria novae-zelandiae CBS 107.79</name>
    <dbReference type="NCBI Taxonomy" id="1447943"/>
    <lineage>
        <taxon>Eukaryota</taxon>
        <taxon>Fungi</taxon>
        <taxon>Dikarya</taxon>
        <taxon>Ascomycota</taxon>
        <taxon>Pezizomycotina</taxon>
        <taxon>Dothideomycetes</taxon>
        <taxon>Pleosporomycetidae</taxon>
        <taxon>Pleosporales</taxon>
        <taxon>Massarineae</taxon>
        <taxon>Didymosphaeriaceae</taxon>
        <taxon>Bimuria</taxon>
    </lineage>
</organism>
<protein>
    <recommendedName>
        <fullName evidence="8">Transcription factor domain-containing protein</fullName>
    </recommendedName>
</protein>
<dbReference type="Proteomes" id="UP000800036">
    <property type="component" value="Unassembled WGS sequence"/>
</dbReference>
<evidence type="ECO:0000313" key="7">
    <source>
        <dbReference type="Proteomes" id="UP000800036"/>
    </source>
</evidence>
<dbReference type="EMBL" id="ML976692">
    <property type="protein sequence ID" value="KAF1971539.1"/>
    <property type="molecule type" value="Genomic_DNA"/>
</dbReference>
<keyword evidence="7" id="KW-1185">Reference proteome</keyword>
<dbReference type="OrthoDB" id="5423818at2759"/>
<reference evidence="6" key="1">
    <citation type="journal article" date="2020" name="Stud. Mycol.">
        <title>101 Dothideomycetes genomes: a test case for predicting lifestyles and emergence of pathogens.</title>
        <authorList>
            <person name="Haridas S."/>
            <person name="Albert R."/>
            <person name="Binder M."/>
            <person name="Bloem J."/>
            <person name="Labutti K."/>
            <person name="Salamov A."/>
            <person name="Andreopoulos B."/>
            <person name="Baker S."/>
            <person name="Barry K."/>
            <person name="Bills G."/>
            <person name="Bluhm B."/>
            <person name="Cannon C."/>
            <person name="Castanera R."/>
            <person name="Culley D."/>
            <person name="Daum C."/>
            <person name="Ezra D."/>
            <person name="Gonzalez J."/>
            <person name="Henrissat B."/>
            <person name="Kuo A."/>
            <person name="Liang C."/>
            <person name="Lipzen A."/>
            <person name="Lutzoni F."/>
            <person name="Magnuson J."/>
            <person name="Mondo S."/>
            <person name="Nolan M."/>
            <person name="Ohm R."/>
            <person name="Pangilinan J."/>
            <person name="Park H.-J."/>
            <person name="Ramirez L."/>
            <person name="Alfaro M."/>
            <person name="Sun H."/>
            <person name="Tritt A."/>
            <person name="Yoshinaga Y."/>
            <person name="Zwiers L.-H."/>
            <person name="Turgeon B."/>
            <person name="Goodwin S."/>
            <person name="Spatafora J."/>
            <person name="Crous P."/>
            <person name="Grigoriev I."/>
        </authorList>
    </citation>
    <scope>NUCLEOTIDE SEQUENCE</scope>
    <source>
        <strain evidence="6">CBS 107.79</strain>
    </source>
</reference>
<accession>A0A6A5V5L5</accession>
<dbReference type="AlphaFoldDB" id="A0A6A5V5L5"/>
<evidence type="ECO:0000256" key="2">
    <source>
        <dbReference type="ARBA" id="ARBA00022833"/>
    </source>
</evidence>
<gene>
    <name evidence="6" type="ORF">BU23DRAFT_470448</name>
</gene>
<evidence type="ECO:0000256" key="1">
    <source>
        <dbReference type="ARBA" id="ARBA00022723"/>
    </source>
</evidence>
<keyword evidence="1" id="KW-0479">Metal-binding</keyword>
<name>A0A6A5V5L5_9PLEO</name>
<keyword evidence="2" id="KW-0862">Zinc</keyword>
<evidence type="ECO:0000256" key="5">
    <source>
        <dbReference type="ARBA" id="ARBA00023242"/>
    </source>
</evidence>
<dbReference type="PANTHER" id="PTHR47660:SF3">
    <property type="entry name" value="FINGER DOMAIN PROTEIN, PUTATIVE (AFU_ORTHOLOGUE AFUA_4G03310)-RELATED"/>
    <property type="match status" value="1"/>
</dbReference>
<evidence type="ECO:0008006" key="8">
    <source>
        <dbReference type="Google" id="ProtNLM"/>
    </source>
</evidence>
<dbReference type="GO" id="GO:0046872">
    <property type="term" value="F:metal ion binding"/>
    <property type="evidence" value="ECO:0007669"/>
    <property type="project" value="UniProtKB-KW"/>
</dbReference>
<evidence type="ECO:0000313" key="6">
    <source>
        <dbReference type="EMBL" id="KAF1971539.1"/>
    </source>
</evidence>
<evidence type="ECO:0000256" key="4">
    <source>
        <dbReference type="ARBA" id="ARBA00023163"/>
    </source>
</evidence>
<keyword evidence="5" id="KW-0539">Nucleus</keyword>
<sequence length="335" mass="37332">MGTVASIADSQVSLVRHTTPPTSPTIYIPNFAPSSATTLSIPPTPTDVRHSLILRSKPRAGPARAVTLILHTLKSYPQMILRDNTLPPYIHPHLVSPDFGNNDMEPLNNCISLMQMISREVQGSKKLFWKNVRLECDRMIAEVSSFNKWELLASMHALSIYTLYRVSEGETEYNNSDALLLATMTAVATQLVIADTSYAPLAHTCWLDWLYTESRRRLSIVFRIINLIVYFDLGATCSLYSTLLLAPLPSKKSLWEAPDELAWKSEYDKQPEQRSSFGLTKDGALVRLDENDLICGYGEFELQPDARTSAQNWAEWCAGMDGFGGLILLAASMVG</sequence>
<dbReference type="PANTHER" id="PTHR47660">
    <property type="entry name" value="TRANSCRIPTION FACTOR WITH C2H2 AND ZN(2)-CYS(6) DNA BINDING DOMAIN (EUROFUNG)-RELATED-RELATED"/>
    <property type="match status" value="1"/>
</dbReference>
<keyword evidence="4" id="KW-0804">Transcription</keyword>
<proteinExistence type="predicted"/>
<keyword evidence="3" id="KW-0805">Transcription regulation</keyword>